<feature type="domain" description="AB hydrolase-1" evidence="1">
    <location>
        <begin position="28"/>
        <end position="265"/>
    </location>
</feature>
<dbReference type="EMBL" id="BBIO01000017">
    <property type="protein sequence ID" value="GAK46277.1"/>
    <property type="molecule type" value="Genomic_DNA"/>
</dbReference>
<evidence type="ECO:0000313" key="2">
    <source>
        <dbReference type="EMBL" id="GAK46277.1"/>
    </source>
</evidence>
<sequence>MSANRTLFTLAQNLKIAADAFGPDQARPVMLAHGGGQTRHAWQACGKRLGENGYYALSVDLRGHGESDWSPDGDYRMERFAEDLLDIADGFSVPPVLVGASLGGIAGMIAQGEYAKAGRRGFAALVLVDITPQMNMEGVQKILGFMASNLEEGFASLEEAADTISRYMPGRPRPKNLSGLAKNLRLRENGRYYWHWDPRFITGTQKPQGSREPERLQMAARSLKIPTLLVRGRDSDLVTVEAARQFAEIVPHSEFIDVANAGHMVAGDKNDIFTSAVLDFLTRMAPAASTS</sequence>
<dbReference type="InterPro" id="IPR050228">
    <property type="entry name" value="Carboxylesterase_BioH"/>
</dbReference>
<protein>
    <submittedName>
        <fullName evidence="2">Alpha/beta hydrolase fold protein</fullName>
    </submittedName>
</protein>
<gene>
    <name evidence="2" type="ORF">M2A_2776</name>
</gene>
<dbReference type="PANTHER" id="PTHR43194">
    <property type="entry name" value="HYDROLASE ALPHA/BETA FOLD FAMILY"/>
    <property type="match status" value="1"/>
</dbReference>
<comment type="caution">
    <text evidence="2">The sequence shown here is derived from an EMBL/GenBank/DDBJ whole genome shotgun (WGS) entry which is preliminary data.</text>
</comment>
<evidence type="ECO:0000313" key="3">
    <source>
        <dbReference type="Proteomes" id="UP000028702"/>
    </source>
</evidence>
<dbReference type="Gene3D" id="3.40.50.1820">
    <property type="entry name" value="alpha/beta hydrolase"/>
    <property type="match status" value="1"/>
</dbReference>
<name>A0A081BE09_9HYPH</name>
<dbReference type="AlphaFoldDB" id="A0A081BE09"/>
<dbReference type="PANTHER" id="PTHR43194:SF2">
    <property type="entry name" value="PEROXISOMAL MEMBRANE PROTEIN LPX1"/>
    <property type="match status" value="1"/>
</dbReference>
<keyword evidence="2" id="KW-0378">Hydrolase</keyword>
<dbReference type="STRING" id="1333998.M2A_2776"/>
<dbReference type="GO" id="GO:0016787">
    <property type="term" value="F:hydrolase activity"/>
    <property type="evidence" value="ECO:0007669"/>
    <property type="project" value="UniProtKB-KW"/>
</dbReference>
<dbReference type="SUPFAM" id="SSF53474">
    <property type="entry name" value="alpha/beta-Hydrolases"/>
    <property type="match status" value="1"/>
</dbReference>
<proteinExistence type="predicted"/>
<organism evidence="2 3">
    <name type="scientific">Tepidicaulis marinus</name>
    <dbReference type="NCBI Taxonomy" id="1333998"/>
    <lineage>
        <taxon>Bacteria</taxon>
        <taxon>Pseudomonadati</taxon>
        <taxon>Pseudomonadota</taxon>
        <taxon>Alphaproteobacteria</taxon>
        <taxon>Hyphomicrobiales</taxon>
        <taxon>Parvibaculaceae</taxon>
        <taxon>Tepidicaulis</taxon>
    </lineage>
</organism>
<keyword evidence="3" id="KW-1185">Reference proteome</keyword>
<dbReference type="Pfam" id="PF00561">
    <property type="entry name" value="Abhydrolase_1"/>
    <property type="match status" value="1"/>
</dbReference>
<evidence type="ECO:0000259" key="1">
    <source>
        <dbReference type="Pfam" id="PF00561"/>
    </source>
</evidence>
<dbReference type="InterPro" id="IPR000073">
    <property type="entry name" value="AB_hydrolase_1"/>
</dbReference>
<dbReference type="Proteomes" id="UP000028702">
    <property type="component" value="Unassembled WGS sequence"/>
</dbReference>
<dbReference type="eggNOG" id="COG2267">
    <property type="taxonomic scope" value="Bacteria"/>
</dbReference>
<dbReference type="InterPro" id="IPR029058">
    <property type="entry name" value="AB_hydrolase_fold"/>
</dbReference>
<accession>A0A081BE09</accession>
<reference evidence="2 3" key="1">
    <citation type="submission" date="2014-07" db="EMBL/GenBank/DDBJ databases">
        <title>Tepidicaulis marinum gen. nov., sp. nov., a novel marine bacterium denitrifying nitrate to nitrous oxide strictly under microaerobic conditions.</title>
        <authorList>
            <person name="Takeuchi M."/>
            <person name="Yamagishi T."/>
            <person name="Kamagata Y."/>
            <person name="Oshima K."/>
            <person name="Hattori M."/>
            <person name="Katayama T."/>
            <person name="Hanada S."/>
            <person name="Tamaki H."/>
            <person name="Marumo K."/>
            <person name="Maeda H."/>
            <person name="Nedachi M."/>
            <person name="Iwasaki W."/>
            <person name="Suwa Y."/>
            <person name="Sakata S."/>
        </authorList>
    </citation>
    <scope>NUCLEOTIDE SEQUENCE [LARGE SCALE GENOMIC DNA]</scope>
    <source>
        <strain evidence="2 3">MA2</strain>
    </source>
</reference>
<dbReference type="PRINTS" id="PR00111">
    <property type="entry name" value="ABHYDROLASE"/>
</dbReference>